<comment type="subcellular location">
    <subcellularLocation>
        <location evidence="1">Cell membrane</location>
        <topology evidence="1">Multi-pass membrane protein</topology>
    </subcellularLocation>
</comment>
<evidence type="ECO:0000256" key="3">
    <source>
        <dbReference type="ARBA" id="ARBA00022475"/>
    </source>
</evidence>
<evidence type="ECO:0000256" key="5">
    <source>
        <dbReference type="ARBA" id="ARBA00022597"/>
    </source>
</evidence>
<evidence type="ECO:0000256" key="10">
    <source>
        <dbReference type="ARBA" id="ARBA00035686"/>
    </source>
</evidence>
<dbReference type="EMBL" id="JBBUTF010000024">
    <property type="protein sequence ID" value="MEK8028454.1"/>
    <property type="molecule type" value="Genomic_DNA"/>
</dbReference>
<evidence type="ECO:0000313" key="13">
    <source>
        <dbReference type="Proteomes" id="UP001368500"/>
    </source>
</evidence>
<dbReference type="PANTHER" id="PTHR32196">
    <property type="entry name" value="ABC TRANSPORTER PERMEASE PROTEIN YPHD-RELATED-RELATED"/>
    <property type="match status" value="1"/>
</dbReference>
<evidence type="ECO:0000313" key="12">
    <source>
        <dbReference type="EMBL" id="MEK8028454.1"/>
    </source>
</evidence>
<evidence type="ECO:0000256" key="1">
    <source>
        <dbReference type="ARBA" id="ARBA00004651"/>
    </source>
</evidence>
<keyword evidence="7 11" id="KW-1133">Transmembrane helix</keyword>
<accession>A0ABU9BH99</accession>
<dbReference type="Pfam" id="PF02653">
    <property type="entry name" value="BPD_transp_2"/>
    <property type="match status" value="1"/>
</dbReference>
<sequence length="375" mass="39289">MTGTLSPPETGQARAADERLKHVSPMAALIRRPELGAIGGLVLVTLFFLSVADPSMFSLAGVMNFMAPAAQLGILAIGAALLMIGGEFDLSLGSMVAFAGLVFAGCLVVWQVPLPLALLATFATAVAIGLVNAQITLRTGLPSFIVTLAFLFILRGLTLVGLKWASGGATQLRGVKEAVEGSVLAPLFMGHTFTGLFSWMAERGWIARFDNGQPAVTGIPIEILWFIALTAVATWVLLRTKYGNWIFAAGGDAKGARKSGVPVARVKIALFITTAACAALVAVLTVLDAGSTDARRGFQKEFEAIIAAVIGGCLLTGGYGSAIGAFFGSIIFGMVLIGLTYTGIDQDFYLVFLGGMLLLAVIFNNIVRKRVTGER</sequence>
<name>A0ABU9BH99_9BURK</name>
<gene>
    <name evidence="12" type="ORF">AACH11_21045</name>
</gene>
<keyword evidence="3" id="KW-1003">Cell membrane</keyword>
<feature type="transmembrane region" description="Helical" evidence="11">
    <location>
        <begin position="348"/>
        <end position="367"/>
    </location>
</feature>
<feature type="transmembrane region" description="Helical" evidence="11">
    <location>
        <begin position="35"/>
        <end position="52"/>
    </location>
</feature>
<reference evidence="12 13" key="1">
    <citation type="submission" date="2024-04" db="EMBL/GenBank/DDBJ databases">
        <title>Novel species of the genus Ideonella isolated from streams.</title>
        <authorList>
            <person name="Lu H."/>
        </authorList>
    </citation>
    <scope>NUCLEOTIDE SEQUENCE [LARGE SCALE GENOMIC DNA]</scope>
    <source>
        <strain evidence="12 13">BYS139W</strain>
    </source>
</reference>
<protein>
    <recommendedName>
        <fullName evidence="10">Xylose transport system permease protein XylH</fullName>
    </recommendedName>
</protein>
<proteinExistence type="predicted"/>
<keyword evidence="6 11" id="KW-0812">Transmembrane</keyword>
<comment type="caution">
    <text evidence="12">The sequence shown here is derived from an EMBL/GenBank/DDBJ whole genome shotgun (WGS) entry which is preliminary data.</text>
</comment>
<organism evidence="12 13">
    <name type="scientific">Pseudaquabacterium rugosum</name>
    <dbReference type="NCBI Taxonomy" id="2984194"/>
    <lineage>
        <taxon>Bacteria</taxon>
        <taxon>Pseudomonadati</taxon>
        <taxon>Pseudomonadota</taxon>
        <taxon>Betaproteobacteria</taxon>
        <taxon>Burkholderiales</taxon>
        <taxon>Sphaerotilaceae</taxon>
        <taxon>Pseudaquabacterium</taxon>
    </lineage>
</organism>
<evidence type="ECO:0000256" key="9">
    <source>
        <dbReference type="ARBA" id="ARBA00035611"/>
    </source>
</evidence>
<feature type="transmembrane region" description="Helical" evidence="11">
    <location>
        <begin position="64"/>
        <end position="84"/>
    </location>
</feature>
<feature type="transmembrane region" description="Helical" evidence="11">
    <location>
        <begin position="90"/>
        <end position="110"/>
    </location>
</feature>
<keyword evidence="5" id="KW-0762">Sugar transport</keyword>
<evidence type="ECO:0000256" key="6">
    <source>
        <dbReference type="ARBA" id="ARBA00022692"/>
    </source>
</evidence>
<feature type="transmembrane region" description="Helical" evidence="11">
    <location>
        <begin position="268"/>
        <end position="287"/>
    </location>
</feature>
<evidence type="ECO:0000256" key="4">
    <source>
        <dbReference type="ARBA" id="ARBA00022519"/>
    </source>
</evidence>
<comment type="function">
    <text evidence="9">Part of the binding-protein-dependent transport system for D-xylose. Probably responsible for the translocation of the substrate across the membrane.</text>
</comment>
<feature type="transmembrane region" description="Helical" evidence="11">
    <location>
        <begin position="141"/>
        <end position="162"/>
    </location>
</feature>
<evidence type="ECO:0000256" key="8">
    <source>
        <dbReference type="ARBA" id="ARBA00023136"/>
    </source>
</evidence>
<keyword evidence="4" id="KW-0997">Cell inner membrane</keyword>
<keyword evidence="2" id="KW-0813">Transport</keyword>
<dbReference type="Proteomes" id="UP001368500">
    <property type="component" value="Unassembled WGS sequence"/>
</dbReference>
<feature type="transmembrane region" description="Helical" evidence="11">
    <location>
        <begin position="183"/>
        <end position="201"/>
    </location>
</feature>
<feature type="transmembrane region" description="Helical" evidence="11">
    <location>
        <begin position="221"/>
        <end position="238"/>
    </location>
</feature>
<keyword evidence="13" id="KW-1185">Reference proteome</keyword>
<evidence type="ECO:0000256" key="7">
    <source>
        <dbReference type="ARBA" id="ARBA00022989"/>
    </source>
</evidence>
<evidence type="ECO:0000256" key="11">
    <source>
        <dbReference type="SAM" id="Phobius"/>
    </source>
</evidence>
<dbReference type="InterPro" id="IPR001851">
    <property type="entry name" value="ABC_transp_permease"/>
</dbReference>
<dbReference type="CDD" id="cd06579">
    <property type="entry name" value="TM_PBP1_transp_AraH_like"/>
    <property type="match status" value="1"/>
</dbReference>
<dbReference type="PANTHER" id="PTHR32196:SF32">
    <property type="entry name" value="XYLOSE TRANSPORT SYSTEM PERMEASE PROTEIN XYLH"/>
    <property type="match status" value="1"/>
</dbReference>
<evidence type="ECO:0000256" key="2">
    <source>
        <dbReference type="ARBA" id="ARBA00022448"/>
    </source>
</evidence>
<keyword evidence="8 11" id="KW-0472">Membrane</keyword>
<feature type="transmembrane region" description="Helical" evidence="11">
    <location>
        <begin position="302"/>
        <end position="320"/>
    </location>
</feature>
<feature type="transmembrane region" description="Helical" evidence="11">
    <location>
        <begin position="117"/>
        <end position="135"/>
    </location>
</feature>
<feature type="transmembrane region" description="Helical" evidence="11">
    <location>
        <begin position="325"/>
        <end position="342"/>
    </location>
</feature>